<keyword evidence="3" id="KW-1185">Reference proteome</keyword>
<dbReference type="Proteomes" id="UP000027195">
    <property type="component" value="Unassembled WGS sequence"/>
</dbReference>
<dbReference type="HOGENOM" id="CLU_136555_0_0_1"/>
<proteinExistence type="predicted"/>
<protein>
    <recommendedName>
        <fullName evidence="1">Fungal-type protein kinase domain-containing protein</fullName>
    </recommendedName>
</protein>
<evidence type="ECO:0000313" key="2">
    <source>
        <dbReference type="EMBL" id="KDQ13038.1"/>
    </source>
</evidence>
<feature type="domain" description="Fungal-type protein kinase" evidence="1">
    <location>
        <begin position="2"/>
        <end position="127"/>
    </location>
</feature>
<feature type="non-terminal residue" evidence="2">
    <location>
        <position position="1"/>
    </location>
</feature>
<dbReference type="InterPro" id="IPR040976">
    <property type="entry name" value="Pkinase_fungal"/>
</dbReference>
<dbReference type="InParanoid" id="A0A067MB84"/>
<evidence type="ECO:0000313" key="3">
    <source>
        <dbReference type="Proteomes" id="UP000027195"/>
    </source>
</evidence>
<name>A0A067MB84_BOTB1</name>
<dbReference type="AlphaFoldDB" id="A0A067MB84"/>
<organism evidence="2 3">
    <name type="scientific">Botryobasidium botryosum (strain FD-172 SS1)</name>
    <dbReference type="NCBI Taxonomy" id="930990"/>
    <lineage>
        <taxon>Eukaryota</taxon>
        <taxon>Fungi</taxon>
        <taxon>Dikarya</taxon>
        <taxon>Basidiomycota</taxon>
        <taxon>Agaricomycotina</taxon>
        <taxon>Agaricomycetes</taxon>
        <taxon>Cantharellales</taxon>
        <taxon>Botryobasidiaceae</taxon>
        <taxon>Botryobasidium</taxon>
    </lineage>
</organism>
<dbReference type="STRING" id="930990.A0A067MB84"/>
<dbReference type="Pfam" id="PF17667">
    <property type="entry name" value="Pkinase_fungal"/>
    <property type="match status" value="1"/>
</dbReference>
<evidence type="ECO:0000259" key="1">
    <source>
        <dbReference type="Pfam" id="PF17667"/>
    </source>
</evidence>
<accession>A0A067MB84</accession>
<feature type="non-terminal residue" evidence="2">
    <location>
        <position position="127"/>
    </location>
</feature>
<dbReference type="EMBL" id="KL198046">
    <property type="protein sequence ID" value="KDQ13038.1"/>
    <property type="molecule type" value="Genomic_DNA"/>
</dbReference>
<sequence>NVRKILWSMTHIMASDYCRRFTLGVTVDNTEIRLWFCDRSGFAISDRFDFLKNPAFLVRLFVSLGTASQTEIGYDPSMTRVYVDGEEQFDIEVHSKGETKTFRTIRLLSNAGADRVRSRATRVWVAR</sequence>
<gene>
    <name evidence="2" type="ORF">BOTBODRAFT_71938</name>
</gene>
<reference evidence="3" key="1">
    <citation type="journal article" date="2014" name="Proc. Natl. Acad. Sci. U.S.A.">
        <title>Extensive sampling of basidiomycete genomes demonstrates inadequacy of the white-rot/brown-rot paradigm for wood decay fungi.</title>
        <authorList>
            <person name="Riley R."/>
            <person name="Salamov A.A."/>
            <person name="Brown D.W."/>
            <person name="Nagy L.G."/>
            <person name="Floudas D."/>
            <person name="Held B.W."/>
            <person name="Levasseur A."/>
            <person name="Lombard V."/>
            <person name="Morin E."/>
            <person name="Otillar R."/>
            <person name="Lindquist E.A."/>
            <person name="Sun H."/>
            <person name="LaButti K.M."/>
            <person name="Schmutz J."/>
            <person name="Jabbour D."/>
            <person name="Luo H."/>
            <person name="Baker S.E."/>
            <person name="Pisabarro A.G."/>
            <person name="Walton J.D."/>
            <person name="Blanchette R.A."/>
            <person name="Henrissat B."/>
            <person name="Martin F."/>
            <person name="Cullen D."/>
            <person name="Hibbett D.S."/>
            <person name="Grigoriev I.V."/>
        </authorList>
    </citation>
    <scope>NUCLEOTIDE SEQUENCE [LARGE SCALE GENOMIC DNA]</scope>
    <source>
        <strain evidence="3">FD-172 SS1</strain>
    </source>
</reference>
<dbReference type="OrthoDB" id="3260094at2759"/>